<dbReference type="EMBL" id="LR134204">
    <property type="protein sequence ID" value="VEB93610.1"/>
    <property type="molecule type" value="Genomic_DNA"/>
</dbReference>
<evidence type="ECO:0000313" key="2">
    <source>
        <dbReference type="Proteomes" id="UP000270272"/>
    </source>
</evidence>
<gene>
    <name evidence="1" type="ORF">NCTC11075_04504</name>
</gene>
<protein>
    <submittedName>
        <fullName evidence="1">Uncharacterized protein</fullName>
    </submittedName>
</protein>
<dbReference type="AlphaFoldDB" id="A0A3S4ID15"/>
<proteinExistence type="predicted"/>
<dbReference type="Proteomes" id="UP000270272">
    <property type="component" value="Chromosome"/>
</dbReference>
<name>A0A3S4ID15_CITKO</name>
<accession>A0A3S4ID15</accession>
<sequence>MSQHNPLSAILDKQDFLFAGRGDGDGTGSARL</sequence>
<evidence type="ECO:0000313" key="1">
    <source>
        <dbReference type="EMBL" id="VEB93610.1"/>
    </source>
</evidence>
<reference evidence="1 2" key="1">
    <citation type="submission" date="2018-12" db="EMBL/GenBank/DDBJ databases">
        <authorList>
            <consortium name="Pathogen Informatics"/>
        </authorList>
    </citation>
    <scope>NUCLEOTIDE SEQUENCE [LARGE SCALE GENOMIC DNA]</scope>
    <source>
        <strain evidence="1 2">NCTC11075</strain>
    </source>
</reference>
<organism evidence="1 2">
    <name type="scientific">Citrobacter koseri</name>
    <name type="common">Citrobacter diversus</name>
    <dbReference type="NCBI Taxonomy" id="545"/>
    <lineage>
        <taxon>Bacteria</taxon>
        <taxon>Pseudomonadati</taxon>
        <taxon>Pseudomonadota</taxon>
        <taxon>Gammaproteobacteria</taxon>
        <taxon>Enterobacterales</taxon>
        <taxon>Enterobacteriaceae</taxon>
        <taxon>Citrobacter</taxon>
    </lineage>
</organism>